<evidence type="ECO:0000256" key="1">
    <source>
        <dbReference type="ARBA" id="ARBA00004193"/>
    </source>
</evidence>
<keyword evidence="6" id="KW-0449">Lipoprotein</keyword>
<dbReference type="InterPro" id="IPR001806">
    <property type="entry name" value="Small_GTPase"/>
</dbReference>
<dbReference type="InterPro" id="IPR052236">
    <property type="entry name" value="Small_GTPase_RasD"/>
</dbReference>
<dbReference type="STRING" id="283909.R7U8F3"/>
<keyword evidence="2" id="KW-1003">Cell membrane</keyword>
<dbReference type="EMBL" id="KB306344">
    <property type="protein sequence ID" value="ELT99961.1"/>
    <property type="molecule type" value="Genomic_DNA"/>
</dbReference>
<evidence type="ECO:0000256" key="2">
    <source>
        <dbReference type="ARBA" id="ARBA00022475"/>
    </source>
</evidence>
<evidence type="ECO:0008006" key="10">
    <source>
        <dbReference type="Google" id="ProtNLM"/>
    </source>
</evidence>
<reference evidence="7 9" key="2">
    <citation type="journal article" date="2013" name="Nature">
        <title>Insights into bilaterian evolution from three spiralian genomes.</title>
        <authorList>
            <person name="Simakov O."/>
            <person name="Marletaz F."/>
            <person name="Cho S.J."/>
            <person name="Edsinger-Gonzales E."/>
            <person name="Havlak P."/>
            <person name="Hellsten U."/>
            <person name="Kuo D.H."/>
            <person name="Larsson T."/>
            <person name="Lv J."/>
            <person name="Arendt D."/>
            <person name="Savage R."/>
            <person name="Osoegawa K."/>
            <person name="de Jong P."/>
            <person name="Grimwood J."/>
            <person name="Chapman J.A."/>
            <person name="Shapiro H."/>
            <person name="Aerts A."/>
            <person name="Otillar R.P."/>
            <person name="Terry A.Y."/>
            <person name="Boore J.L."/>
            <person name="Grigoriev I.V."/>
            <person name="Lindberg D.R."/>
            <person name="Seaver E.C."/>
            <person name="Weisblat D.A."/>
            <person name="Putnam N.H."/>
            <person name="Rokhsar D.S."/>
        </authorList>
    </citation>
    <scope>NUCLEOTIDE SEQUENCE</scope>
    <source>
        <strain evidence="7 9">I ESC-2004</strain>
    </source>
</reference>
<evidence type="ECO:0000256" key="3">
    <source>
        <dbReference type="ARBA" id="ARBA00022481"/>
    </source>
</evidence>
<dbReference type="Proteomes" id="UP000014760">
    <property type="component" value="Unassembled WGS sequence"/>
</dbReference>
<dbReference type="GO" id="GO:0005525">
    <property type="term" value="F:GTP binding"/>
    <property type="evidence" value="ECO:0007669"/>
    <property type="project" value="UniProtKB-KW"/>
</dbReference>
<keyword evidence="5" id="KW-0472">Membrane</keyword>
<dbReference type="GO" id="GO:0003924">
    <property type="term" value="F:GTPase activity"/>
    <property type="evidence" value="ECO:0007669"/>
    <property type="project" value="InterPro"/>
</dbReference>
<accession>R7U8F3</accession>
<evidence type="ECO:0000256" key="4">
    <source>
        <dbReference type="ARBA" id="ARBA00023134"/>
    </source>
</evidence>
<name>R7U8F3_CAPTE</name>
<dbReference type="InterPro" id="IPR027417">
    <property type="entry name" value="P-loop_NTPase"/>
</dbReference>
<dbReference type="Gene3D" id="3.40.50.300">
    <property type="entry name" value="P-loop containing nucleotide triphosphate hydrolases"/>
    <property type="match status" value="1"/>
</dbReference>
<evidence type="ECO:0000313" key="8">
    <source>
        <dbReference type="EnsemblMetazoa" id="CapteP200527"/>
    </source>
</evidence>
<dbReference type="PANTHER" id="PTHR46149">
    <property type="entry name" value="MIP08469P"/>
    <property type="match status" value="1"/>
</dbReference>
<reference evidence="8" key="3">
    <citation type="submission" date="2015-06" db="UniProtKB">
        <authorList>
            <consortium name="EnsemblMetazoa"/>
        </authorList>
    </citation>
    <scope>IDENTIFICATION</scope>
</reference>
<reference evidence="9" key="1">
    <citation type="submission" date="2012-12" db="EMBL/GenBank/DDBJ databases">
        <authorList>
            <person name="Hellsten U."/>
            <person name="Grimwood J."/>
            <person name="Chapman J.A."/>
            <person name="Shapiro H."/>
            <person name="Aerts A."/>
            <person name="Otillar R.P."/>
            <person name="Terry A.Y."/>
            <person name="Boore J.L."/>
            <person name="Simakov O."/>
            <person name="Marletaz F."/>
            <person name="Cho S.-J."/>
            <person name="Edsinger-Gonzales E."/>
            <person name="Havlak P."/>
            <person name="Kuo D.-H."/>
            <person name="Larsson T."/>
            <person name="Lv J."/>
            <person name="Arendt D."/>
            <person name="Savage R."/>
            <person name="Osoegawa K."/>
            <person name="de Jong P."/>
            <person name="Lindberg D.R."/>
            <person name="Seaver E.C."/>
            <person name="Weisblat D.A."/>
            <person name="Putnam N.H."/>
            <person name="Grigoriev I.V."/>
            <person name="Rokhsar D.S."/>
        </authorList>
    </citation>
    <scope>NUCLEOTIDE SEQUENCE</scope>
    <source>
        <strain evidence="9">I ESC-2004</strain>
    </source>
</reference>
<evidence type="ECO:0000313" key="7">
    <source>
        <dbReference type="EMBL" id="ELT99961.1"/>
    </source>
</evidence>
<dbReference type="EnsemblMetazoa" id="CapteT200527">
    <property type="protein sequence ID" value="CapteP200527"/>
    <property type="gene ID" value="CapteG200527"/>
</dbReference>
<dbReference type="Pfam" id="PF00071">
    <property type="entry name" value="Ras"/>
    <property type="match status" value="1"/>
</dbReference>
<keyword evidence="4" id="KW-0342">GTP-binding</keyword>
<sequence length="229" mass="25688">MAHSENAAQIARMHESAKKIFFFGDHQSGKSSIVQKLMGHQDATSQSKYEESFWKVYLVEQQPHIINIIDTGSLCSPLAMQRFGSAVDCAFVLVYACDNERSFKTVERVQAQIRSLRCANSVPPMIIVCNKTDSLSNKNPQLPRLVVTQELAVKTEWGVDFVHVSARTGYGVCELAWILLQRVFNTQLDFDGLCAENSPDVSNWKKIWNFLTCQSSTPLPLLTPLAGFE</sequence>
<comment type="subcellular location">
    <subcellularLocation>
        <location evidence="1">Cell membrane</location>
        <topology evidence="1">Lipid-anchor</topology>
    </subcellularLocation>
</comment>
<keyword evidence="3" id="KW-0488">Methylation</keyword>
<dbReference type="EMBL" id="AMQN01009846">
    <property type="status" value="NOT_ANNOTATED_CDS"/>
    <property type="molecule type" value="Genomic_DNA"/>
</dbReference>
<protein>
    <recommendedName>
        <fullName evidence="10">Small monomeric GTPase</fullName>
    </recommendedName>
</protein>
<dbReference type="AlphaFoldDB" id="R7U8F3"/>
<dbReference type="HOGENOM" id="CLU_1210785_0_0_1"/>
<evidence type="ECO:0000313" key="9">
    <source>
        <dbReference type="Proteomes" id="UP000014760"/>
    </source>
</evidence>
<evidence type="ECO:0000256" key="6">
    <source>
        <dbReference type="ARBA" id="ARBA00023288"/>
    </source>
</evidence>
<evidence type="ECO:0000256" key="5">
    <source>
        <dbReference type="ARBA" id="ARBA00023136"/>
    </source>
</evidence>
<dbReference type="SMART" id="SM00173">
    <property type="entry name" value="RAS"/>
    <property type="match status" value="1"/>
</dbReference>
<keyword evidence="9" id="KW-1185">Reference proteome</keyword>
<gene>
    <name evidence="7" type="ORF">CAPTEDRAFT_200527</name>
</gene>
<dbReference type="SUPFAM" id="SSF52540">
    <property type="entry name" value="P-loop containing nucleoside triphosphate hydrolases"/>
    <property type="match status" value="1"/>
</dbReference>
<dbReference type="GO" id="GO:0005886">
    <property type="term" value="C:plasma membrane"/>
    <property type="evidence" value="ECO:0007669"/>
    <property type="project" value="UniProtKB-SubCell"/>
</dbReference>
<organism evidence="7">
    <name type="scientific">Capitella teleta</name>
    <name type="common">Polychaete worm</name>
    <dbReference type="NCBI Taxonomy" id="283909"/>
    <lineage>
        <taxon>Eukaryota</taxon>
        <taxon>Metazoa</taxon>
        <taxon>Spiralia</taxon>
        <taxon>Lophotrochozoa</taxon>
        <taxon>Annelida</taxon>
        <taxon>Polychaeta</taxon>
        <taxon>Sedentaria</taxon>
        <taxon>Scolecida</taxon>
        <taxon>Capitellidae</taxon>
        <taxon>Capitella</taxon>
    </lineage>
</organism>
<proteinExistence type="predicted"/>
<keyword evidence="4" id="KW-0547">Nucleotide-binding</keyword>